<sequence>MFPPIEPRRGGWLPLDERHRMYWEECGAAQGQPVLYLHGGPGDGCAPACRQLFDSQFYRVVLFDQRGCGRSLPRGEWRDNTTAHLLQDIERLRVHLGIERWLLFGGSWGSTLALAYAEAYPDRVQGLLLRGVFLGRQREIDWFLSGMGRFFPAARQRFAEFIPAAERHDLLAAYLQRLLDDDPAVHLPAARARAQYEAACVVLWPNAALVERAADDALALPLARLEAYYFANRLFLDESQLLAQVERIRHLPCVIVQGRYDVVCPPQGAHELARARPEAECLLVEGAGHSMWEPAILQALLVQLARFRQRPG</sequence>
<proteinExistence type="inferred from homology"/>
<evidence type="ECO:0000259" key="14">
    <source>
        <dbReference type="Pfam" id="PF00561"/>
    </source>
</evidence>
<dbReference type="PRINTS" id="PR00111">
    <property type="entry name" value="ABHYDROLASE"/>
</dbReference>
<evidence type="ECO:0000256" key="1">
    <source>
        <dbReference type="ARBA" id="ARBA00001585"/>
    </source>
</evidence>
<dbReference type="EC" id="3.4.11.5" evidence="4 11"/>
<evidence type="ECO:0000256" key="8">
    <source>
        <dbReference type="ARBA" id="ARBA00022670"/>
    </source>
</evidence>
<evidence type="ECO:0000256" key="3">
    <source>
        <dbReference type="ARBA" id="ARBA00010088"/>
    </source>
</evidence>
<evidence type="ECO:0000256" key="10">
    <source>
        <dbReference type="ARBA" id="ARBA00029605"/>
    </source>
</evidence>
<keyword evidence="16" id="KW-1185">Reference proteome</keyword>
<dbReference type="AlphaFoldDB" id="A0A844G9Y8"/>
<organism evidence="15 16">
    <name type="scientific">Paludibacterium denitrificans</name>
    <dbReference type="NCBI Taxonomy" id="2675226"/>
    <lineage>
        <taxon>Bacteria</taxon>
        <taxon>Pseudomonadati</taxon>
        <taxon>Pseudomonadota</taxon>
        <taxon>Betaproteobacteria</taxon>
        <taxon>Neisseriales</taxon>
        <taxon>Chromobacteriaceae</taxon>
        <taxon>Paludibacterium</taxon>
    </lineage>
</organism>
<name>A0A844G9Y8_9NEIS</name>
<evidence type="ECO:0000256" key="7">
    <source>
        <dbReference type="ARBA" id="ARBA00022490"/>
    </source>
</evidence>
<dbReference type="InterPro" id="IPR000073">
    <property type="entry name" value="AB_hydrolase_1"/>
</dbReference>
<dbReference type="PANTHER" id="PTHR43722">
    <property type="entry name" value="PROLINE IMINOPEPTIDASE"/>
    <property type="match status" value="1"/>
</dbReference>
<comment type="catalytic activity">
    <reaction evidence="1 11 13">
        <text>Release of N-terminal proline from a peptide.</text>
        <dbReference type="EC" id="3.4.11.5"/>
    </reaction>
</comment>
<dbReference type="InterPro" id="IPR029058">
    <property type="entry name" value="AB_hydrolase_fold"/>
</dbReference>
<dbReference type="InterPro" id="IPR002410">
    <property type="entry name" value="Peptidase_S33"/>
</dbReference>
<dbReference type="GO" id="GO:0004177">
    <property type="term" value="F:aminopeptidase activity"/>
    <property type="evidence" value="ECO:0007669"/>
    <property type="project" value="UniProtKB-UniRule"/>
</dbReference>
<dbReference type="RefSeq" id="WP_230369988.1">
    <property type="nucleotide sequence ID" value="NZ_WLYX01000001.1"/>
</dbReference>
<evidence type="ECO:0000256" key="12">
    <source>
        <dbReference type="PIRSR" id="PIRSR006431-1"/>
    </source>
</evidence>
<keyword evidence="8 11" id="KW-0645">Protease</keyword>
<evidence type="ECO:0000313" key="15">
    <source>
        <dbReference type="EMBL" id="MTD33193.1"/>
    </source>
</evidence>
<dbReference type="Gene3D" id="3.40.50.1820">
    <property type="entry name" value="alpha/beta hydrolase"/>
    <property type="match status" value="1"/>
</dbReference>
<dbReference type="NCBIfam" id="TIGR01249">
    <property type="entry name" value="pro_imino_pep_1"/>
    <property type="match status" value="1"/>
</dbReference>
<keyword evidence="7 11" id="KW-0963">Cytoplasm</keyword>
<accession>A0A844G9Y8</accession>
<comment type="subcellular location">
    <subcellularLocation>
        <location evidence="2 11">Cytoplasm</location>
    </subcellularLocation>
</comment>
<keyword evidence="9 11" id="KW-0378">Hydrolase</keyword>
<protein>
    <recommendedName>
        <fullName evidence="5 11">Proline iminopeptidase</fullName>
        <shortName evidence="11">PIP</shortName>
        <ecNumber evidence="4 11">3.4.11.5</ecNumber>
    </recommendedName>
    <alternativeName>
        <fullName evidence="10 11">Prolyl aminopeptidase</fullName>
    </alternativeName>
</protein>
<dbReference type="GO" id="GO:0005737">
    <property type="term" value="C:cytoplasm"/>
    <property type="evidence" value="ECO:0007669"/>
    <property type="project" value="UniProtKB-SubCell"/>
</dbReference>
<dbReference type="GO" id="GO:0006508">
    <property type="term" value="P:proteolysis"/>
    <property type="evidence" value="ECO:0007669"/>
    <property type="project" value="UniProtKB-KW"/>
</dbReference>
<keyword evidence="6 11" id="KW-0031">Aminopeptidase</keyword>
<reference evidence="15 16" key="1">
    <citation type="submission" date="2019-11" db="EMBL/GenBank/DDBJ databases">
        <title>Draft genome sequence of Paludibacterium sp. dN18-1.</title>
        <authorList>
            <person name="Im W.-T."/>
        </authorList>
    </citation>
    <scope>NUCLEOTIDE SEQUENCE [LARGE SCALE GENOMIC DNA]</scope>
    <source>
        <strain evidence="16">dN 18-1</strain>
    </source>
</reference>
<evidence type="ECO:0000256" key="9">
    <source>
        <dbReference type="ARBA" id="ARBA00022801"/>
    </source>
</evidence>
<evidence type="ECO:0000256" key="11">
    <source>
        <dbReference type="PIRNR" id="PIRNR006431"/>
    </source>
</evidence>
<feature type="domain" description="AB hydrolase-1" evidence="14">
    <location>
        <begin position="33"/>
        <end position="290"/>
    </location>
</feature>
<evidence type="ECO:0000256" key="2">
    <source>
        <dbReference type="ARBA" id="ARBA00004496"/>
    </source>
</evidence>
<dbReference type="PANTHER" id="PTHR43722:SF1">
    <property type="entry name" value="PROLINE IMINOPEPTIDASE"/>
    <property type="match status" value="1"/>
</dbReference>
<dbReference type="PRINTS" id="PR00793">
    <property type="entry name" value="PROAMNOPTASE"/>
</dbReference>
<gene>
    <name evidence="15" type="primary">pip</name>
    <name evidence="15" type="ORF">GKE73_08675</name>
</gene>
<feature type="active site" description="Proton donor" evidence="12">
    <location>
        <position position="289"/>
    </location>
</feature>
<dbReference type="Proteomes" id="UP000446658">
    <property type="component" value="Unassembled WGS sequence"/>
</dbReference>
<dbReference type="Pfam" id="PF00561">
    <property type="entry name" value="Abhydrolase_1"/>
    <property type="match status" value="1"/>
</dbReference>
<dbReference type="InterPro" id="IPR005944">
    <property type="entry name" value="Pro_iminopeptidase"/>
</dbReference>
<evidence type="ECO:0000313" key="16">
    <source>
        <dbReference type="Proteomes" id="UP000446658"/>
    </source>
</evidence>
<evidence type="ECO:0000256" key="5">
    <source>
        <dbReference type="ARBA" id="ARBA00021843"/>
    </source>
</evidence>
<dbReference type="PIRSF" id="PIRSF006431">
    <property type="entry name" value="Pept_S33"/>
    <property type="match status" value="1"/>
</dbReference>
<dbReference type="EMBL" id="WLYX01000001">
    <property type="protein sequence ID" value="MTD33193.1"/>
    <property type="molecule type" value="Genomic_DNA"/>
</dbReference>
<evidence type="ECO:0000256" key="13">
    <source>
        <dbReference type="RuleBase" id="RU003421"/>
    </source>
</evidence>
<comment type="similarity">
    <text evidence="3 11 13">Belongs to the peptidase S33 family.</text>
</comment>
<comment type="caution">
    <text evidence="15">The sequence shown here is derived from an EMBL/GenBank/DDBJ whole genome shotgun (WGS) entry which is preliminary data.</text>
</comment>
<feature type="active site" description="Nucleophile" evidence="12">
    <location>
        <position position="107"/>
    </location>
</feature>
<feature type="active site" evidence="12">
    <location>
        <position position="261"/>
    </location>
</feature>
<dbReference type="SUPFAM" id="SSF53474">
    <property type="entry name" value="alpha/beta-Hydrolases"/>
    <property type="match status" value="1"/>
</dbReference>
<evidence type="ECO:0000256" key="4">
    <source>
        <dbReference type="ARBA" id="ARBA00012568"/>
    </source>
</evidence>
<evidence type="ECO:0000256" key="6">
    <source>
        <dbReference type="ARBA" id="ARBA00022438"/>
    </source>
</evidence>